<proteinExistence type="predicted"/>
<evidence type="ECO:0000313" key="1">
    <source>
        <dbReference type="EMBL" id="MBO1919860.1"/>
    </source>
</evidence>
<gene>
    <name evidence="1" type="ORF">J4710_03340</name>
</gene>
<name>A0A939NLN6_STAXY</name>
<organism evidence="1">
    <name type="scientific">Staphylococcus xylosus</name>
    <dbReference type="NCBI Taxonomy" id="1288"/>
    <lineage>
        <taxon>Bacteria</taxon>
        <taxon>Bacillati</taxon>
        <taxon>Bacillota</taxon>
        <taxon>Bacilli</taxon>
        <taxon>Bacillales</taxon>
        <taxon>Staphylococcaceae</taxon>
        <taxon>Staphylococcus</taxon>
    </lineage>
</organism>
<dbReference type="EMBL" id="JAGETT010000012">
    <property type="protein sequence ID" value="MBO1919860.1"/>
    <property type="molecule type" value="Genomic_DNA"/>
</dbReference>
<protein>
    <submittedName>
        <fullName evidence="1">Uncharacterized protein</fullName>
    </submittedName>
</protein>
<sequence>MLQNNCKSGRSQPVEFVRLTDENGKLTNTWEVNFIRANDGLFGGAEILSQYTATNGKIELDDTVANILNSAGNLENNKLNYQIFVRDSRGNKIVRTSESSGYFLTNADSDLVGLQNNISSENSDTFKASSGSAAYDDAPGEYGGFLIDQQIMKEGIFSYSKTKSNQWSYITK</sequence>
<accession>A0A939NLN6</accession>
<dbReference type="AlphaFoldDB" id="A0A939NLN6"/>
<comment type="caution">
    <text evidence="1">The sequence shown here is derived from an EMBL/GenBank/DDBJ whole genome shotgun (WGS) entry which is preliminary data.</text>
</comment>
<reference evidence="1" key="1">
    <citation type="submission" date="2021-03" db="EMBL/GenBank/DDBJ databases">
        <title>Molecular epidemiology and mechanisms of colistin and carbapenem resistance in Enterobacteriaceae from clinical isolates, the environment and porcine samples in Pretoria, South Africa.</title>
        <authorList>
            <person name="Bogoshi D."/>
            <person name="Mbelle N.M."/>
            <person name="Naidoo V."/>
            <person name="Osei Sekyere J."/>
        </authorList>
    </citation>
    <scope>NUCLEOTIDE SEQUENCE</scope>
    <source>
        <strain evidence="1">ESB009</strain>
    </source>
</reference>